<reference evidence="3" key="1">
    <citation type="submission" date="2015-11" db="EMBL/GenBank/DDBJ databases">
        <authorList>
            <person name="Varghese N."/>
        </authorList>
    </citation>
    <scope>NUCLEOTIDE SEQUENCE [LARGE SCALE GENOMIC DNA]</scope>
    <source>
        <strain evidence="3">DSM 45899</strain>
    </source>
</reference>
<dbReference type="Proteomes" id="UP000198802">
    <property type="component" value="Unassembled WGS sequence"/>
</dbReference>
<evidence type="ECO:0000313" key="2">
    <source>
        <dbReference type="EMBL" id="CUU56390.1"/>
    </source>
</evidence>
<gene>
    <name evidence="2" type="ORF">Ga0074812_107274</name>
</gene>
<dbReference type="Gene3D" id="3.10.450.50">
    <property type="match status" value="1"/>
</dbReference>
<dbReference type="RefSeq" id="WP_091276513.1">
    <property type="nucleotide sequence ID" value="NZ_FAOZ01000007.1"/>
</dbReference>
<dbReference type="EMBL" id="FAOZ01000007">
    <property type="protein sequence ID" value="CUU56390.1"/>
    <property type="molecule type" value="Genomic_DNA"/>
</dbReference>
<dbReference type="InterPro" id="IPR032710">
    <property type="entry name" value="NTF2-like_dom_sf"/>
</dbReference>
<dbReference type="SUPFAM" id="SSF54427">
    <property type="entry name" value="NTF2-like"/>
    <property type="match status" value="1"/>
</dbReference>
<protein>
    <submittedName>
        <fullName evidence="2">SnoaL-like domain-containing protein</fullName>
    </submittedName>
</protein>
<proteinExistence type="predicted"/>
<evidence type="ECO:0000259" key="1">
    <source>
        <dbReference type="Pfam" id="PF12680"/>
    </source>
</evidence>
<sequence>MITQKLTAALARHWEDGFNQYDVDLVMEPIGTDIVFSSPFVARRTGDPRKVTVEGYDAFRDYIDDSMRRLPGIRYSIESSLVSTQTVVFVYGFTFADGTSAGGVDYLRLDDAGKIVEWRCHYPQAFVDARL</sequence>
<dbReference type="AlphaFoldDB" id="A0A0S4QPE7"/>
<evidence type="ECO:0000313" key="3">
    <source>
        <dbReference type="Proteomes" id="UP000198802"/>
    </source>
</evidence>
<name>A0A0S4QPE7_9ACTN</name>
<organism evidence="2 3">
    <name type="scientific">Parafrankia irregularis</name>
    <dbReference type="NCBI Taxonomy" id="795642"/>
    <lineage>
        <taxon>Bacteria</taxon>
        <taxon>Bacillati</taxon>
        <taxon>Actinomycetota</taxon>
        <taxon>Actinomycetes</taxon>
        <taxon>Frankiales</taxon>
        <taxon>Frankiaceae</taxon>
        <taxon>Parafrankia</taxon>
    </lineage>
</organism>
<dbReference type="InterPro" id="IPR037401">
    <property type="entry name" value="SnoaL-like"/>
</dbReference>
<accession>A0A0S4QPE7</accession>
<dbReference type="Pfam" id="PF12680">
    <property type="entry name" value="SnoaL_2"/>
    <property type="match status" value="1"/>
</dbReference>
<feature type="domain" description="SnoaL-like" evidence="1">
    <location>
        <begin position="12"/>
        <end position="118"/>
    </location>
</feature>
<keyword evidence="3" id="KW-1185">Reference proteome</keyword>